<dbReference type="PANTHER" id="PTHR43677:SF4">
    <property type="entry name" value="QUINONE OXIDOREDUCTASE-LIKE PROTEIN 2"/>
    <property type="match status" value="1"/>
</dbReference>
<dbReference type="InterPro" id="IPR051397">
    <property type="entry name" value="Zn-ADH-like_protein"/>
</dbReference>
<dbReference type="SUPFAM" id="SSF51735">
    <property type="entry name" value="NAD(P)-binding Rossmann-fold domains"/>
    <property type="match status" value="1"/>
</dbReference>
<reference evidence="2 3" key="1">
    <citation type="journal article" date="2021" name="Sci. Rep.">
        <title>The genome of the diatom Chaetoceros tenuissimus carries an ancient integrated fragment of an extant virus.</title>
        <authorList>
            <person name="Hongo Y."/>
            <person name="Kimura K."/>
            <person name="Takaki Y."/>
            <person name="Yoshida Y."/>
            <person name="Baba S."/>
            <person name="Kobayashi G."/>
            <person name="Nagasaki K."/>
            <person name="Hano T."/>
            <person name="Tomaru Y."/>
        </authorList>
    </citation>
    <scope>NUCLEOTIDE SEQUENCE [LARGE SCALE GENOMIC DNA]</scope>
    <source>
        <strain evidence="2 3">NIES-3715</strain>
    </source>
</reference>
<dbReference type="InterPro" id="IPR013154">
    <property type="entry name" value="ADH-like_N"/>
</dbReference>
<dbReference type="Pfam" id="PF08240">
    <property type="entry name" value="ADH_N"/>
    <property type="match status" value="1"/>
</dbReference>
<dbReference type="InterPro" id="IPR020843">
    <property type="entry name" value="ER"/>
</dbReference>
<dbReference type="Gene3D" id="3.40.50.720">
    <property type="entry name" value="NAD(P)-binding Rossmann-like Domain"/>
    <property type="match status" value="1"/>
</dbReference>
<dbReference type="InterPro" id="IPR011032">
    <property type="entry name" value="GroES-like_sf"/>
</dbReference>
<dbReference type="AlphaFoldDB" id="A0AAD3CV24"/>
<dbReference type="GO" id="GO:0016491">
    <property type="term" value="F:oxidoreductase activity"/>
    <property type="evidence" value="ECO:0007669"/>
    <property type="project" value="InterPro"/>
</dbReference>
<name>A0AAD3CV24_9STRA</name>
<dbReference type="Proteomes" id="UP001054902">
    <property type="component" value="Unassembled WGS sequence"/>
</dbReference>
<evidence type="ECO:0000259" key="1">
    <source>
        <dbReference type="SMART" id="SM00829"/>
    </source>
</evidence>
<protein>
    <recommendedName>
        <fullName evidence="1">Enoyl reductase (ER) domain-containing protein</fullName>
    </recommendedName>
</protein>
<keyword evidence="3" id="KW-1185">Reference proteome</keyword>
<gene>
    <name evidence="2" type="ORF">CTEN210_08895</name>
</gene>
<dbReference type="InterPro" id="IPR013149">
    <property type="entry name" value="ADH-like_C"/>
</dbReference>
<proteinExistence type="predicted"/>
<comment type="caution">
    <text evidence="2">The sequence shown here is derived from an EMBL/GenBank/DDBJ whole genome shotgun (WGS) entry which is preliminary data.</text>
</comment>
<evidence type="ECO:0000313" key="2">
    <source>
        <dbReference type="EMBL" id="GFH52419.1"/>
    </source>
</evidence>
<dbReference type="PANTHER" id="PTHR43677">
    <property type="entry name" value="SHORT-CHAIN DEHYDROGENASE/REDUCTASE"/>
    <property type="match status" value="1"/>
</dbReference>
<evidence type="ECO:0000313" key="3">
    <source>
        <dbReference type="Proteomes" id="UP001054902"/>
    </source>
</evidence>
<accession>A0AAD3CV24</accession>
<dbReference type="Gene3D" id="3.90.180.10">
    <property type="entry name" value="Medium-chain alcohol dehydrogenases, catalytic domain"/>
    <property type="match status" value="1"/>
</dbReference>
<feature type="domain" description="Enoyl reductase (ER)" evidence="1">
    <location>
        <begin position="37"/>
        <end position="353"/>
    </location>
</feature>
<dbReference type="InterPro" id="IPR036291">
    <property type="entry name" value="NAD(P)-bd_dom_sf"/>
</dbReference>
<organism evidence="2 3">
    <name type="scientific">Chaetoceros tenuissimus</name>
    <dbReference type="NCBI Taxonomy" id="426638"/>
    <lineage>
        <taxon>Eukaryota</taxon>
        <taxon>Sar</taxon>
        <taxon>Stramenopiles</taxon>
        <taxon>Ochrophyta</taxon>
        <taxon>Bacillariophyta</taxon>
        <taxon>Coscinodiscophyceae</taxon>
        <taxon>Chaetocerotophycidae</taxon>
        <taxon>Chaetocerotales</taxon>
        <taxon>Chaetocerotaceae</taxon>
        <taxon>Chaetoceros</taxon>
    </lineage>
</organism>
<dbReference type="Pfam" id="PF00107">
    <property type="entry name" value="ADH_zinc_N"/>
    <property type="match status" value="1"/>
</dbReference>
<dbReference type="SUPFAM" id="SSF50129">
    <property type="entry name" value="GroES-like"/>
    <property type="match status" value="1"/>
</dbReference>
<dbReference type="SMART" id="SM00829">
    <property type="entry name" value="PKS_ER"/>
    <property type="match status" value="1"/>
</dbReference>
<dbReference type="EMBL" id="BLLK01000045">
    <property type="protein sequence ID" value="GFH52419.1"/>
    <property type="molecule type" value="Genomic_DNA"/>
</dbReference>
<sequence length="365" mass="39806">MMKAVQVTSFAAFSNTGGGKPQLLKKFRPLRSVLQMTNMETPKLNQPNHVLIETHYAGIQYPDALQAQGLYQIRPKLPYVPGIDVTGIVLESTSSRFQKGDRVFATTTKEGGTGGLAEQCLVDDATVWKIPNHVHLSACANLGRNFFASYHSLKILGKVDANSLVLVDGASGGVGMATIELAKAMGAKVIAGVSREEKVKYPLSVGADRVFTYGFDKDSHIAFKKNVRNACTELGHKDGADVVVDVVQGDLFENALVGCTKPLGTITLVGFTAGQKPIRPGIILIKELNVVGSLWARYARENPEEHRRNVEEMIGYLADGSIKPRVDRVIPFDNYIDAFELFENNQGRGNTAICIKEDPMPMSRL</sequence>